<protein>
    <submittedName>
        <fullName evidence="1">Uncharacterized protein</fullName>
    </submittedName>
</protein>
<reference evidence="1" key="2">
    <citation type="submission" date="2021-04" db="EMBL/GenBank/DDBJ databases">
        <authorList>
            <person name="Gilroy R."/>
        </authorList>
    </citation>
    <scope>NUCLEOTIDE SEQUENCE</scope>
    <source>
        <strain evidence="1">CHK187-5294</strain>
    </source>
</reference>
<dbReference type="Proteomes" id="UP000824132">
    <property type="component" value="Unassembled WGS sequence"/>
</dbReference>
<dbReference type="AlphaFoldDB" id="A0A9D2CZ88"/>
<proteinExistence type="predicted"/>
<sequence length="256" mass="30132">MILEQDLHNISLHCDNRHYQAKWCLCNECITKGLIEPCPVYKVKNHIRHKQSAVLLKEKAEIILRYMLNAYDDFYFEEEYNLMKTFLDKDFEYGGTIAEIEAELYKKYDVTIDKSTSCIGELWKPCGVYQKGVYIIVLPNSFQEIHFEKTSKAGRFKGKDPTVSLETLKDNWVDGAEILYIGKTDRTIQKRMQEHIDFWNGKPIAAWGGRLIAQIQNFKDLEMWFLPWDSPTEMETVLINEFKSRHKRLPFANLKC</sequence>
<name>A0A9D2CZ88_9FIRM</name>
<accession>A0A9D2CZ88</accession>
<reference evidence="1" key="1">
    <citation type="journal article" date="2021" name="PeerJ">
        <title>Extensive microbial diversity within the chicken gut microbiome revealed by metagenomics and culture.</title>
        <authorList>
            <person name="Gilroy R."/>
            <person name="Ravi A."/>
            <person name="Getino M."/>
            <person name="Pursley I."/>
            <person name="Horton D.L."/>
            <person name="Alikhan N.F."/>
            <person name="Baker D."/>
            <person name="Gharbi K."/>
            <person name="Hall N."/>
            <person name="Watson M."/>
            <person name="Adriaenssens E.M."/>
            <person name="Foster-Nyarko E."/>
            <person name="Jarju S."/>
            <person name="Secka A."/>
            <person name="Antonio M."/>
            <person name="Oren A."/>
            <person name="Chaudhuri R.R."/>
            <person name="La Ragione R."/>
            <person name="Hildebrand F."/>
            <person name="Pallen M.J."/>
        </authorList>
    </citation>
    <scope>NUCLEOTIDE SEQUENCE</scope>
    <source>
        <strain evidence="1">CHK187-5294</strain>
    </source>
</reference>
<organism evidence="1 2">
    <name type="scientific">Candidatus Borkfalkia avistercoris</name>
    <dbReference type="NCBI Taxonomy" id="2838504"/>
    <lineage>
        <taxon>Bacteria</taxon>
        <taxon>Bacillati</taxon>
        <taxon>Bacillota</taxon>
        <taxon>Clostridia</taxon>
        <taxon>Christensenellales</taxon>
        <taxon>Christensenellaceae</taxon>
        <taxon>Candidatus Borkfalkia</taxon>
    </lineage>
</organism>
<dbReference type="EMBL" id="DXCL01000026">
    <property type="protein sequence ID" value="HIZ03492.1"/>
    <property type="molecule type" value="Genomic_DNA"/>
</dbReference>
<evidence type="ECO:0000313" key="1">
    <source>
        <dbReference type="EMBL" id="HIZ03492.1"/>
    </source>
</evidence>
<gene>
    <name evidence="1" type="ORF">H9727_04325</name>
</gene>
<evidence type="ECO:0000313" key="2">
    <source>
        <dbReference type="Proteomes" id="UP000824132"/>
    </source>
</evidence>
<comment type="caution">
    <text evidence="1">The sequence shown here is derived from an EMBL/GenBank/DDBJ whole genome shotgun (WGS) entry which is preliminary data.</text>
</comment>